<dbReference type="EMBL" id="CAJVPL010003290">
    <property type="protein sequence ID" value="CAG8629786.1"/>
    <property type="molecule type" value="Genomic_DNA"/>
</dbReference>
<dbReference type="InterPro" id="IPR011990">
    <property type="entry name" value="TPR-like_helical_dom_sf"/>
</dbReference>
<comment type="caution">
    <text evidence="6">The sequence shown here is derived from an EMBL/GenBank/DDBJ whole genome shotgun (WGS) entry which is preliminary data.</text>
</comment>
<evidence type="ECO:0000313" key="7">
    <source>
        <dbReference type="Proteomes" id="UP000789831"/>
    </source>
</evidence>
<dbReference type="Gene3D" id="1.25.40.10">
    <property type="entry name" value="Tetratricopeptide repeat domain"/>
    <property type="match status" value="1"/>
</dbReference>
<dbReference type="PROSITE" id="PS50011">
    <property type="entry name" value="PROTEIN_KINASE_DOM"/>
    <property type="match status" value="1"/>
</dbReference>
<dbReference type="Gene3D" id="1.10.510.10">
    <property type="entry name" value="Transferase(Phosphotransferase) domain 1"/>
    <property type="match status" value="1"/>
</dbReference>
<dbReference type="Pfam" id="PF08238">
    <property type="entry name" value="Sel1"/>
    <property type="match status" value="3"/>
</dbReference>
<accession>A0A9N9D949</accession>
<dbReference type="InterPro" id="IPR054000">
    <property type="entry name" value="MLKL_N"/>
</dbReference>
<dbReference type="GO" id="GO:0004674">
    <property type="term" value="F:protein serine/threonine kinase activity"/>
    <property type="evidence" value="ECO:0007669"/>
    <property type="project" value="TreeGrafter"/>
</dbReference>
<dbReference type="InterPro" id="IPR000719">
    <property type="entry name" value="Prot_kinase_dom"/>
</dbReference>
<organism evidence="6 7">
    <name type="scientific">Ambispora gerdemannii</name>
    <dbReference type="NCBI Taxonomy" id="144530"/>
    <lineage>
        <taxon>Eukaryota</taxon>
        <taxon>Fungi</taxon>
        <taxon>Fungi incertae sedis</taxon>
        <taxon>Mucoromycota</taxon>
        <taxon>Glomeromycotina</taxon>
        <taxon>Glomeromycetes</taxon>
        <taxon>Archaeosporales</taxon>
        <taxon>Ambisporaceae</taxon>
        <taxon>Ambispora</taxon>
    </lineage>
</organism>
<dbReference type="InterPro" id="IPR051681">
    <property type="entry name" value="Ser/Thr_Kinases-Pseudokinases"/>
</dbReference>
<keyword evidence="7" id="KW-1185">Reference proteome</keyword>
<protein>
    <submittedName>
        <fullName evidence="6">2256_t:CDS:1</fullName>
    </submittedName>
</protein>
<dbReference type="InterPro" id="IPR036537">
    <property type="entry name" value="Adaptor_Cbl_N_dom_sf"/>
</dbReference>
<evidence type="ECO:0000256" key="4">
    <source>
        <dbReference type="ARBA" id="ARBA00022840"/>
    </source>
</evidence>
<dbReference type="SUPFAM" id="SSF56112">
    <property type="entry name" value="Protein kinase-like (PK-like)"/>
    <property type="match status" value="1"/>
</dbReference>
<dbReference type="PANTHER" id="PTHR44329:SF288">
    <property type="entry name" value="MITOGEN-ACTIVATED PROTEIN KINASE KINASE KINASE 20"/>
    <property type="match status" value="1"/>
</dbReference>
<dbReference type="InterPro" id="IPR006597">
    <property type="entry name" value="Sel1-like"/>
</dbReference>
<proteinExistence type="predicted"/>
<keyword evidence="1" id="KW-0808">Transferase</keyword>
<dbReference type="SMART" id="SM00220">
    <property type="entry name" value="S_TKc"/>
    <property type="match status" value="1"/>
</dbReference>
<dbReference type="Pfam" id="PF22215">
    <property type="entry name" value="MLKL_N"/>
    <property type="match status" value="1"/>
</dbReference>
<dbReference type="InterPro" id="IPR001245">
    <property type="entry name" value="Ser-Thr/Tyr_kinase_cat_dom"/>
</dbReference>
<keyword evidence="4" id="KW-0067">ATP-binding</keyword>
<keyword evidence="2" id="KW-0547">Nucleotide-binding</keyword>
<dbReference type="AlphaFoldDB" id="A0A9N9D949"/>
<feature type="domain" description="Protein kinase" evidence="5">
    <location>
        <begin position="212"/>
        <end position="490"/>
    </location>
</feature>
<gene>
    <name evidence="6" type="ORF">AGERDE_LOCUS10469</name>
</gene>
<dbReference type="SUPFAM" id="SSF81901">
    <property type="entry name" value="HCP-like"/>
    <property type="match status" value="1"/>
</dbReference>
<dbReference type="InterPro" id="IPR011009">
    <property type="entry name" value="Kinase-like_dom_sf"/>
</dbReference>
<dbReference type="CDD" id="cd21037">
    <property type="entry name" value="MLKL_NTD"/>
    <property type="match status" value="1"/>
</dbReference>
<sequence>MNSEVTTEVTSEVTREVTSLPNNQSHIGEIAMKALKATITVGETIGEMLPLAAVTCKLASEIIKMVELAQRHKKVCKDLSNRIHKATIKIQENSPTKDASRTIQESYEEYKKVLEEASDYIRDLIRPGEFSQKTLGRIKSFLGSKDMVEYHTDLVQRLDAAIQDLQLDYALDTNKKVTCMKDKVDEIDSNIEKVISVKDTVEKIDSNTKKVLAQLAMLTKGAKFRGYRIYIDPSRVKDNGDDTEIKGETKIIKKMLYNCVAVAVYKVQTKDNAQAERQAMILKELSACEHIENFQGLMEKNKELYVVTRWAANYDLEKYLRSDVEISWEQKLKFAKGVAAALTFCHEADIFHHDVKSANVLLDEHLNVKLSNFDMARRFNEETTSLSDQIKSIRWTAPEKLKNPCVPYSKEMDVYSFAIVMWEIATRKEPFHQIADDIKVSDKIKNGERPSPIPNDIMPEYEDIMKCSWVESFRRRPDMCAISDELHELCTTSTLPESKKFDFKAQINDDEPVKPHTRPEWKDVTISLTSKNYKVAIEGLELYAQSNAKEAYLAKYYAGKLLYEGHHGVTKDEFKALIYLREAADNLSGSKFSEVTPMAQYLYADLCLKGEERYDRENGLKYLEMAVKASEKNALFLYGTILWNGEHGFQIDSVKAREMFKLSKSRKAREMLKIIEAEKKVTA</sequence>
<dbReference type="InterPro" id="IPR059179">
    <property type="entry name" value="MLKL-like_MCAfunc"/>
</dbReference>
<dbReference type="PANTHER" id="PTHR44329">
    <property type="entry name" value="SERINE/THREONINE-PROTEIN KINASE TNNI3K-RELATED"/>
    <property type="match status" value="1"/>
</dbReference>
<dbReference type="Gene3D" id="1.20.930.20">
    <property type="entry name" value="Adaptor protein Cbl, N-terminal domain"/>
    <property type="match status" value="1"/>
</dbReference>
<dbReference type="GO" id="GO:0007166">
    <property type="term" value="P:cell surface receptor signaling pathway"/>
    <property type="evidence" value="ECO:0007669"/>
    <property type="project" value="InterPro"/>
</dbReference>
<name>A0A9N9D949_9GLOM</name>
<dbReference type="OrthoDB" id="2314769at2759"/>
<evidence type="ECO:0000259" key="5">
    <source>
        <dbReference type="PROSITE" id="PS50011"/>
    </source>
</evidence>
<evidence type="ECO:0000256" key="2">
    <source>
        <dbReference type="ARBA" id="ARBA00022741"/>
    </source>
</evidence>
<dbReference type="GO" id="GO:0005524">
    <property type="term" value="F:ATP binding"/>
    <property type="evidence" value="ECO:0007669"/>
    <property type="project" value="UniProtKB-KW"/>
</dbReference>
<dbReference type="Proteomes" id="UP000789831">
    <property type="component" value="Unassembled WGS sequence"/>
</dbReference>
<dbReference type="InterPro" id="IPR008271">
    <property type="entry name" value="Ser/Thr_kinase_AS"/>
</dbReference>
<reference evidence="6" key="1">
    <citation type="submission" date="2021-06" db="EMBL/GenBank/DDBJ databases">
        <authorList>
            <person name="Kallberg Y."/>
            <person name="Tangrot J."/>
            <person name="Rosling A."/>
        </authorList>
    </citation>
    <scope>NUCLEOTIDE SEQUENCE</scope>
    <source>
        <strain evidence="6">MT106</strain>
    </source>
</reference>
<keyword evidence="3" id="KW-0418">Kinase</keyword>
<dbReference type="SMART" id="SM00671">
    <property type="entry name" value="SEL1"/>
    <property type="match status" value="2"/>
</dbReference>
<dbReference type="PROSITE" id="PS00108">
    <property type="entry name" value="PROTEIN_KINASE_ST"/>
    <property type="match status" value="1"/>
</dbReference>
<dbReference type="Pfam" id="PF07714">
    <property type="entry name" value="PK_Tyr_Ser-Thr"/>
    <property type="match status" value="1"/>
</dbReference>
<evidence type="ECO:0000256" key="1">
    <source>
        <dbReference type="ARBA" id="ARBA00022679"/>
    </source>
</evidence>
<evidence type="ECO:0000313" key="6">
    <source>
        <dbReference type="EMBL" id="CAG8629786.1"/>
    </source>
</evidence>
<evidence type="ECO:0000256" key="3">
    <source>
        <dbReference type="ARBA" id="ARBA00022777"/>
    </source>
</evidence>